<protein>
    <submittedName>
        <fullName evidence="3 4">Uncharacterized protein LOC111086358</fullName>
    </submittedName>
</protein>
<organism evidence="2 3">
    <name type="scientific">Limulus polyphemus</name>
    <name type="common">Atlantic horseshoe crab</name>
    <dbReference type="NCBI Taxonomy" id="6850"/>
    <lineage>
        <taxon>Eukaryota</taxon>
        <taxon>Metazoa</taxon>
        <taxon>Ecdysozoa</taxon>
        <taxon>Arthropoda</taxon>
        <taxon>Chelicerata</taxon>
        <taxon>Merostomata</taxon>
        <taxon>Xiphosura</taxon>
        <taxon>Limulidae</taxon>
        <taxon>Limulus</taxon>
    </lineage>
</organism>
<feature type="compositionally biased region" description="Basic and acidic residues" evidence="1">
    <location>
        <begin position="27"/>
        <end position="36"/>
    </location>
</feature>
<dbReference type="GeneID" id="111086358"/>
<name>A0ABM1SLV9_LIMPO</name>
<keyword evidence="2" id="KW-1185">Reference proteome</keyword>
<gene>
    <name evidence="3 4" type="primary">LOC111086358</name>
</gene>
<accession>A0ABM1SLV9</accession>
<dbReference type="RefSeq" id="XP_022244615.1">
    <property type="nucleotide sequence ID" value="XM_022388907.1"/>
</dbReference>
<dbReference type="RefSeq" id="XP_022244617.1">
    <property type="nucleotide sequence ID" value="XM_022388909.1"/>
</dbReference>
<feature type="region of interest" description="Disordered" evidence="1">
    <location>
        <begin position="1"/>
        <end position="44"/>
    </location>
</feature>
<proteinExistence type="predicted"/>
<sequence>MDGEGDPHTEEFPPVFEEDCPPVANIDRSERSRLQESQDSGYEASPIRNSCQEIFIFSMDTSTDDVGLCATGMGEQWSADENNMETTPYKSDSRSSVDHSCLCVCGESQNCCSHTSSGSLQTRNALWSSVNAFVRPSSFPLDCSPRTDLFSSSDQSFPTLRPFQSQNINTHSVHIRCGWTVNEGPLPPVENQYISVATQTNVESLRQETYSYGSVDDPVFQNQDSNSPLMHRINRSLPDVVQTPRIQSRTRSQSVNLPLDEWIQETGSILRELSENFEGNRHEPVSIPPWMNRILSWSQSSNRRQDIVRRRPRFHSSSEGPPVDM</sequence>
<dbReference type="Proteomes" id="UP000694941">
    <property type="component" value="Unplaced"/>
</dbReference>
<evidence type="ECO:0000313" key="3">
    <source>
        <dbReference type="RefSeq" id="XP_022244615.1"/>
    </source>
</evidence>
<evidence type="ECO:0000313" key="4">
    <source>
        <dbReference type="RefSeq" id="XP_022244617.1"/>
    </source>
</evidence>
<evidence type="ECO:0000313" key="2">
    <source>
        <dbReference type="Proteomes" id="UP000694941"/>
    </source>
</evidence>
<feature type="compositionally biased region" description="Basic and acidic residues" evidence="1">
    <location>
        <begin position="1"/>
        <end position="11"/>
    </location>
</feature>
<reference evidence="3 4" key="1">
    <citation type="submission" date="2025-05" db="UniProtKB">
        <authorList>
            <consortium name="RefSeq"/>
        </authorList>
    </citation>
    <scope>IDENTIFICATION</scope>
    <source>
        <tissue evidence="3 4">Muscle</tissue>
    </source>
</reference>
<feature type="region of interest" description="Disordered" evidence="1">
    <location>
        <begin position="301"/>
        <end position="325"/>
    </location>
</feature>
<evidence type="ECO:0000256" key="1">
    <source>
        <dbReference type="SAM" id="MobiDB-lite"/>
    </source>
</evidence>